<name>A0A1Y6EWD8_9GAMM</name>
<evidence type="ECO:0000313" key="2">
    <source>
        <dbReference type="Proteomes" id="UP000194450"/>
    </source>
</evidence>
<dbReference type="Proteomes" id="UP000194450">
    <property type="component" value="Unassembled WGS sequence"/>
</dbReference>
<accession>A0A1Y6EWD8</accession>
<dbReference type="EMBL" id="FXWH01000001">
    <property type="protein sequence ID" value="SMQ66529.1"/>
    <property type="molecule type" value="Genomic_DNA"/>
</dbReference>
<dbReference type="AlphaFoldDB" id="A0A1Y6EWD8"/>
<organism evidence="1 2">
    <name type="scientific">Pseudidiomarina planktonica</name>
    <dbReference type="NCBI Taxonomy" id="1323738"/>
    <lineage>
        <taxon>Bacteria</taxon>
        <taxon>Pseudomonadati</taxon>
        <taxon>Pseudomonadota</taxon>
        <taxon>Gammaproteobacteria</taxon>
        <taxon>Alteromonadales</taxon>
        <taxon>Idiomarinaceae</taxon>
        <taxon>Pseudidiomarina</taxon>
    </lineage>
</organism>
<reference evidence="2" key="1">
    <citation type="submission" date="2017-04" db="EMBL/GenBank/DDBJ databases">
        <authorList>
            <person name="Varghese N."/>
            <person name="Submissions S."/>
        </authorList>
    </citation>
    <scope>NUCLEOTIDE SEQUENCE [LARGE SCALE GENOMIC DNA]</scope>
</reference>
<dbReference type="OrthoDB" id="255848at2"/>
<keyword evidence="2" id="KW-1185">Reference proteome</keyword>
<protein>
    <submittedName>
        <fullName evidence="1">Uncharacterized protein</fullName>
    </submittedName>
</protein>
<dbReference type="RefSeq" id="WP_086434608.1">
    <property type="nucleotide sequence ID" value="NZ_FXWH01000001.1"/>
</dbReference>
<gene>
    <name evidence="1" type="ORF">SAMN06297229_1554</name>
</gene>
<sequence length="169" mass="19363">MLQFIMTDLIHLAKLEREGFALRQRFQRESIQQPLHHEPAAECCSCGQQHQPRQHRVVRTLISNKALIASTNRWPKPLPDDVIELAFENGWFYVSLNVPLQRVFQTIHDGELPWLCPVCAGYQSHSNLFAPSASILADDGSVRYVPQFVAGYLEQAEQLQHPVRKPQLI</sequence>
<proteinExistence type="predicted"/>
<evidence type="ECO:0000313" key="1">
    <source>
        <dbReference type="EMBL" id="SMQ66529.1"/>
    </source>
</evidence>